<dbReference type="CDD" id="cd00378">
    <property type="entry name" value="SHMT"/>
    <property type="match status" value="1"/>
</dbReference>
<feature type="domain" description="Serine hydroxymethyltransferase-like" evidence="8">
    <location>
        <begin position="8"/>
        <end position="389"/>
    </location>
</feature>
<evidence type="ECO:0000313" key="10">
    <source>
        <dbReference type="Proteomes" id="UP001330812"/>
    </source>
</evidence>
<comment type="pathway">
    <text evidence="7">Amino-acid biosynthesis; glycine biosynthesis; glycine from L-serine: step 1/1.</text>
</comment>
<feature type="binding site" evidence="7">
    <location>
        <position position="244"/>
    </location>
    <ligand>
        <name>(6S)-5,6,7,8-tetrahydrofolate</name>
        <dbReference type="ChEBI" id="CHEBI:57453"/>
    </ligand>
</feature>
<comment type="pathway">
    <text evidence="7">One-carbon metabolism; tetrahydrofolate interconversion.</text>
</comment>
<dbReference type="InterPro" id="IPR015421">
    <property type="entry name" value="PyrdxlP-dep_Trfase_major"/>
</dbReference>
<keyword evidence="3 7" id="KW-0554">One-carbon metabolism</keyword>
<comment type="subunit">
    <text evidence="7">Homodimer.</text>
</comment>
<comment type="caution">
    <text evidence="7">Lacks conserved residue(s) required for the propagation of feature annotation.</text>
</comment>
<feature type="binding site" evidence="7">
    <location>
        <begin position="125"/>
        <end position="127"/>
    </location>
    <ligand>
        <name>(6S)-5,6,7,8-tetrahydrofolate</name>
        <dbReference type="ChEBI" id="CHEBI:57453"/>
    </ligand>
</feature>
<proteinExistence type="inferred from homology"/>
<organism evidence="9 10">
    <name type="scientific">Amycolatopsis rhabdoformis</name>
    <dbReference type="NCBI Taxonomy" id="1448059"/>
    <lineage>
        <taxon>Bacteria</taxon>
        <taxon>Bacillati</taxon>
        <taxon>Actinomycetota</taxon>
        <taxon>Actinomycetes</taxon>
        <taxon>Pseudonocardiales</taxon>
        <taxon>Pseudonocardiaceae</taxon>
        <taxon>Amycolatopsis</taxon>
    </lineage>
</organism>
<evidence type="ECO:0000256" key="4">
    <source>
        <dbReference type="ARBA" id="ARBA00022679"/>
    </source>
</evidence>
<evidence type="ECO:0000256" key="2">
    <source>
        <dbReference type="ARBA" id="ARBA00006376"/>
    </source>
</evidence>
<dbReference type="InterPro" id="IPR001085">
    <property type="entry name" value="Ser_HO-MeTrfase"/>
</dbReference>
<feature type="binding site" evidence="7">
    <location>
        <position position="121"/>
    </location>
    <ligand>
        <name>(6S)-5,6,7,8-tetrahydrofolate</name>
        <dbReference type="ChEBI" id="CHEBI:57453"/>
    </ligand>
</feature>
<dbReference type="PIRSF" id="PIRSF000412">
    <property type="entry name" value="SHMT"/>
    <property type="match status" value="1"/>
</dbReference>
<comment type="function">
    <text evidence="7">Catalyzes the reversible interconversion of serine and glycine with tetrahydrofolate (THF) serving as the one-carbon carrier. This reaction serves as the major source of one-carbon groups required for the biosynthesis of purines, thymidylate, methionine, and other important biomolecules. Also exhibits THF-independent aldolase activity toward beta-hydroxyamino acids, producing glycine and aldehydes, via a retro-aldol mechanism.</text>
</comment>
<accession>A0ABZ1I7D9</accession>
<feature type="modified residue" description="N6-(pyridoxal phosphate)lysine" evidence="7">
    <location>
        <position position="230"/>
    </location>
</feature>
<dbReference type="PANTHER" id="PTHR11680:SF35">
    <property type="entry name" value="SERINE HYDROXYMETHYLTRANSFERASE 1"/>
    <property type="match status" value="1"/>
</dbReference>
<reference evidence="9 10" key="1">
    <citation type="journal article" date="2015" name="Int. J. Syst. Evol. Microbiol.">
        <title>Amycolatopsis rhabdoformis sp. nov., an actinomycete isolated from a tropical forest soil.</title>
        <authorList>
            <person name="Souza W.R."/>
            <person name="Silva R.E."/>
            <person name="Goodfellow M."/>
            <person name="Busarakam K."/>
            <person name="Figueiro F.S."/>
            <person name="Ferreira D."/>
            <person name="Rodrigues-Filho E."/>
            <person name="Moraes L.A.B."/>
            <person name="Zucchi T.D."/>
        </authorList>
    </citation>
    <scope>NUCLEOTIDE SEQUENCE [LARGE SCALE GENOMIC DNA]</scope>
    <source>
        <strain evidence="9 10">NCIMB 14900</strain>
    </source>
</reference>
<dbReference type="EMBL" id="CP142149">
    <property type="protein sequence ID" value="WSE30267.1"/>
    <property type="molecule type" value="Genomic_DNA"/>
</dbReference>
<evidence type="ECO:0000256" key="6">
    <source>
        <dbReference type="ARBA" id="ARBA00023194"/>
    </source>
</evidence>
<keyword evidence="10" id="KW-1185">Reference proteome</keyword>
<comment type="catalytic activity">
    <reaction evidence="7">
        <text>(6R)-5,10-methylene-5,6,7,8-tetrahydrofolate + glycine + H2O = (6S)-5,6,7,8-tetrahydrofolate + L-serine</text>
        <dbReference type="Rhea" id="RHEA:15481"/>
        <dbReference type="ChEBI" id="CHEBI:15377"/>
        <dbReference type="ChEBI" id="CHEBI:15636"/>
        <dbReference type="ChEBI" id="CHEBI:33384"/>
        <dbReference type="ChEBI" id="CHEBI:57305"/>
        <dbReference type="ChEBI" id="CHEBI:57453"/>
        <dbReference type="EC" id="2.1.2.1"/>
    </reaction>
</comment>
<keyword evidence="4 7" id="KW-0808">Transferase</keyword>
<name>A0ABZ1I7D9_9PSEU</name>
<evidence type="ECO:0000313" key="9">
    <source>
        <dbReference type="EMBL" id="WSE30267.1"/>
    </source>
</evidence>
<dbReference type="InterPro" id="IPR019798">
    <property type="entry name" value="Ser_HO-MeTrfase_PLP_BS"/>
</dbReference>
<dbReference type="EC" id="2.1.2.1" evidence="7"/>
<keyword evidence="5 7" id="KW-0663">Pyridoxal phosphate</keyword>
<dbReference type="InterPro" id="IPR015422">
    <property type="entry name" value="PyrdxlP-dep_Trfase_small"/>
</dbReference>
<keyword evidence="7" id="KW-0963">Cytoplasm</keyword>
<dbReference type="GO" id="GO:0004372">
    <property type="term" value="F:glycine hydroxymethyltransferase activity"/>
    <property type="evidence" value="ECO:0007669"/>
    <property type="project" value="UniProtKB-EC"/>
</dbReference>
<dbReference type="Gene3D" id="3.40.640.10">
    <property type="entry name" value="Type I PLP-dependent aspartate aminotransferase-like (Major domain)"/>
    <property type="match status" value="1"/>
</dbReference>
<comment type="subcellular location">
    <subcellularLocation>
        <location evidence="7">Cytoplasm</location>
    </subcellularLocation>
</comment>
<evidence type="ECO:0000256" key="1">
    <source>
        <dbReference type="ARBA" id="ARBA00001933"/>
    </source>
</evidence>
<comment type="cofactor">
    <cofactor evidence="1 7">
        <name>pyridoxal 5'-phosphate</name>
        <dbReference type="ChEBI" id="CHEBI:597326"/>
    </cofactor>
</comment>
<dbReference type="Proteomes" id="UP001330812">
    <property type="component" value="Chromosome"/>
</dbReference>
<gene>
    <name evidence="7 9" type="primary">glyA</name>
    <name evidence="9" type="ORF">VSH64_47030</name>
</gene>
<sequence>MPTFDKPLAEVDPEVAAAVAVELDRQQSTLEMIASENFAPVGVLEAQGSVLTNKYAEGYPGRRYYGGCEHVDVVEQLAIDRAKALFGAEHANVQPHSGAQANAAAMFAVLKPGDTILGLDLAHGGHLTHGMKINFSGKLYNVVAYHVDKETGIVDLAEIERLAVEHKPKLIIAGWSAYPRQLDFAEFRRIADLVEARLMVDMAHFAGLVAAGLHPSPVPHADIVTTTTHKTLGGPRGGLILCREELAKKINSAVFPGQQGGPLEHVIAAKAVALKIAATDEFRERQERTLAGSRILAERLSRTDCAEAGVRVLTGGTDVHLVLVDLVQSELDGQQAEDRLHSVGITVNRNAVPFDPRPPMITSGLRIGTPALATRGFGAEDFAEVADVIAEALKPGFDEAVAQTLRGRVELLAKKHPLYADLSR</sequence>
<dbReference type="RefSeq" id="WP_326569217.1">
    <property type="nucleotide sequence ID" value="NZ_CP142149.1"/>
</dbReference>
<dbReference type="Gene3D" id="3.90.1150.10">
    <property type="entry name" value="Aspartate Aminotransferase, domain 1"/>
    <property type="match status" value="1"/>
</dbReference>
<dbReference type="HAMAP" id="MF_00051">
    <property type="entry name" value="SHMT"/>
    <property type="match status" value="1"/>
</dbReference>
<dbReference type="InterPro" id="IPR039429">
    <property type="entry name" value="SHMT-like_dom"/>
</dbReference>
<dbReference type="Pfam" id="PF00464">
    <property type="entry name" value="SHMT"/>
    <property type="match status" value="1"/>
</dbReference>
<dbReference type="InterPro" id="IPR049943">
    <property type="entry name" value="Ser_HO-MeTrfase-like"/>
</dbReference>
<keyword evidence="7" id="KW-0028">Amino-acid biosynthesis</keyword>
<evidence type="ECO:0000256" key="3">
    <source>
        <dbReference type="ARBA" id="ARBA00022563"/>
    </source>
</evidence>
<dbReference type="PROSITE" id="PS00096">
    <property type="entry name" value="SHMT"/>
    <property type="match status" value="1"/>
</dbReference>
<evidence type="ECO:0000256" key="5">
    <source>
        <dbReference type="ARBA" id="ARBA00022898"/>
    </source>
</evidence>
<dbReference type="NCBIfam" id="NF000586">
    <property type="entry name" value="PRK00011.1"/>
    <property type="match status" value="1"/>
</dbReference>
<dbReference type="InterPro" id="IPR015424">
    <property type="entry name" value="PyrdxlP-dep_Trfase"/>
</dbReference>
<evidence type="ECO:0000256" key="7">
    <source>
        <dbReference type="HAMAP-Rule" id="MF_00051"/>
    </source>
</evidence>
<feature type="site" description="Plays an important role in substrate specificity" evidence="7">
    <location>
        <position position="229"/>
    </location>
</feature>
<protein>
    <recommendedName>
        <fullName evidence="7">Serine hydroxymethyltransferase</fullName>
        <shortName evidence="7">SHMT</shortName>
        <shortName evidence="7">Serine methylase</shortName>
        <ecNumber evidence="7">2.1.2.1</ecNumber>
    </recommendedName>
</protein>
<evidence type="ECO:0000259" key="8">
    <source>
        <dbReference type="Pfam" id="PF00464"/>
    </source>
</evidence>
<comment type="similarity">
    <text evidence="2 7">Belongs to the SHMT family.</text>
</comment>
<dbReference type="SUPFAM" id="SSF53383">
    <property type="entry name" value="PLP-dependent transferases"/>
    <property type="match status" value="1"/>
</dbReference>
<keyword evidence="6" id="KW-0045">Antibiotic biosynthesis</keyword>
<dbReference type="PANTHER" id="PTHR11680">
    <property type="entry name" value="SERINE HYDROXYMETHYLTRANSFERASE"/>
    <property type="match status" value="1"/>
</dbReference>